<organism evidence="2 3">
    <name type="scientific">Aromia moschata</name>
    <dbReference type="NCBI Taxonomy" id="1265417"/>
    <lineage>
        <taxon>Eukaryota</taxon>
        <taxon>Metazoa</taxon>
        <taxon>Ecdysozoa</taxon>
        <taxon>Arthropoda</taxon>
        <taxon>Hexapoda</taxon>
        <taxon>Insecta</taxon>
        <taxon>Pterygota</taxon>
        <taxon>Neoptera</taxon>
        <taxon>Endopterygota</taxon>
        <taxon>Coleoptera</taxon>
        <taxon>Polyphaga</taxon>
        <taxon>Cucujiformia</taxon>
        <taxon>Chrysomeloidea</taxon>
        <taxon>Cerambycidae</taxon>
        <taxon>Cerambycinae</taxon>
        <taxon>Callichromatini</taxon>
        <taxon>Aromia</taxon>
    </lineage>
</organism>
<keyword evidence="3" id="KW-1185">Reference proteome</keyword>
<protein>
    <submittedName>
        <fullName evidence="2">Uncharacterized protein</fullName>
    </submittedName>
</protein>
<gene>
    <name evidence="2" type="ORF">NQ318_002620</name>
</gene>
<reference evidence="2" key="1">
    <citation type="journal article" date="2023" name="Insect Mol. Biol.">
        <title>Genome sequencing provides insights into the evolution of gene families encoding plant cell wall-degrading enzymes in longhorned beetles.</title>
        <authorList>
            <person name="Shin N.R."/>
            <person name="Okamura Y."/>
            <person name="Kirsch R."/>
            <person name="Pauchet Y."/>
        </authorList>
    </citation>
    <scope>NUCLEOTIDE SEQUENCE</scope>
    <source>
        <strain evidence="2">AMC_N1</strain>
    </source>
</reference>
<dbReference type="Proteomes" id="UP001162162">
    <property type="component" value="Unassembled WGS sequence"/>
</dbReference>
<accession>A0AAV8Y8T9</accession>
<name>A0AAV8Y8T9_9CUCU</name>
<dbReference type="AlphaFoldDB" id="A0AAV8Y8T9"/>
<evidence type="ECO:0000256" key="1">
    <source>
        <dbReference type="SAM" id="MobiDB-lite"/>
    </source>
</evidence>
<feature type="region of interest" description="Disordered" evidence="1">
    <location>
        <begin position="1"/>
        <end position="23"/>
    </location>
</feature>
<evidence type="ECO:0000313" key="2">
    <source>
        <dbReference type="EMBL" id="KAJ8947611.1"/>
    </source>
</evidence>
<proteinExistence type="predicted"/>
<comment type="caution">
    <text evidence="2">The sequence shown here is derived from an EMBL/GenBank/DDBJ whole genome shotgun (WGS) entry which is preliminary data.</text>
</comment>
<evidence type="ECO:0000313" key="3">
    <source>
        <dbReference type="Proteomes" id="UP001162162"/>
    </source>
</evidence>
<dbReference type="EMBL" id="JAPWTK010000157">
    <property type="protein sequence ID" value="KAJ8947611.1"/>
    <property type="molecule type" value="Genomic_DNA"/>
</dbReference>
<sequence length="72" mass="8256">MELVNSEPLPRNLYSGTHTTDPYQGPILLARTCTKDLYQGPVPRTLKRNDGWQPKCMDSRRVCWEGRHKATA</sequence>